<dbReference type="InterPro" id="IPR051578">
    <property type="entry name" value="GDPD"/>
</dbReference>
<dbReference type="GO" id="GO:0047389">
    <property type="term" value="F:glycerophosphocholine phosphodiesterase activity"/>
    <property type="evidence" value="ECO:0007669"/>
    <property type="project" value="TreeGrafter"/>
</dbReference>
<gene>
    <name evidence="3" type="primary">GDE1_2</name>
    <name evidence="3" type="ORF">H4R20_006866</name>
</gene>
<dbReference type="OrthoDB" id="197419at2759"/>
<feature type="non-terminal residue" evidence="3">
    <location>
        <position position="1"/>
    </location>
</feature>
<keyword evidence="1 3" id="KW-0378">Hydrolase</keyword>
<evidence type="ECO:0000313" key="4">
    <source>
        <dbReference type="Proteomes" id="UP001140094"/>
    </source>
</evidence>
<dbReference type="PROSITE" id="PS51704">
    <property type="entry name" value="GP_PDE"/>
    <property type="match status" value="1"/>
</dbReference>
<dbReference type="SUPFAM" id="SSF51695">
    <property type="entry name" value="PLC-like phosphodiesterases"/>
    <property type="match status" value="1"/>
</dbReference>
<dbReference type="GO" id="GO:0046475">
    <property type="term" value="P:glycerophospholipid catabolic process"/>
    <property type="evidence" value="ECO:0007669"/>
    <property type="project" value="TreeGrafter"/>
</dbReference>
<dbReference type="Proteomes" id="UP001140094">
    <property type="component" value="Unassembled WGS sequence"/>
</dbReference>
<dbReference type="AlphaFoldDB" id="A0A9W8HPZ7"/>
<organism evidence="3 4">
    <name type="scientific">Coemansia guatemalensis</name>
    <dbReference type="NCBI Taxonomy" id="2761395"/>
    <lineage>
        <taxon>Eukaryota</taxon>
        <taxon>Fungi</taxon>
        <taxon>Fungi incertae sedis</taxon>
        <taxon>Zoopagomycota</taxon>
        <taxon>Kickxellomycotina</taxon>
        <taxon>Kickxellomycetes</taxon>
        <taxon>Kickxellales</taxon>
        <taxon>Kickxellaceae</taxon>
        <taxon>Coemansia</taxon>
    </lineage>
</organism>
<dbReference type="Pfam" id="PF03009">
    <property type="entry name" value="GDPD"/>
    <property type="match status" value="1"/>
</dbReference>
<evidence type="ECO:0000313" key="3">
    <source>
        <dbReference type="EMBL" id="KAJ2791432.1"/>
    </source>
</evidence>
<keyword evidence="4" id="KW-1185">Reference proteome</keyword>
<dbReference type="EC" id="3.1.4.46" evidence="3"/>
<dbReference type="CDD" id="cd08572">
    <property type="entry name" value="GDPD_GDE5_like"/>
    <property type="match status" value="1"/>
</dbReference>
<comment type="caution">
    <text evidence="3">The sequence shown here is derived from an EMBL/GenBank/DDBJ whole genome shotgun (WGS) entry which is preliminary data.</text>
</comment>
<proteinExistence type="predicted"/>
<dbReference type="PROSITE" id="PS50007">
    <property type="entry name" value="PIPLC_X_DOMAIN"/>
    <property type="match status" value="1"/>
</dbReference>
<sequence length="321" mass="35524">PGKTLIYGHRGSGMNCAYSKRPGRLQLGENTVLSMEHAFNNGAVAVELDVQLTRDLVPVIYHNWIVTETNLNTPVNSLTLKQFLALNPRNRPIPYSRSDNDLAIKPMTLDAQAPLSKANSKETVQAPFATLDDLFNKLPSGVGFDIEVKYPLRDKADRVGMATSFEVNLFLDRILDVIYNHVGNPSLPELQRSKGYRPVVLTSFHPDICLLLAHKVGQDFPIMLLTNSGRSNMADKRCKSMDVAVRLSKWAGLAGIVTHVDPVLQSPRVVSLARRHKLLVATYGAPNFHAQNVQLQKTYHVDAVITDDPRAAVAAVEDKQE</sequence>
<dbReference type="EMBL" id="JANBUO010003320">
    <property type="protein sequence ID" value="KAJ2791432.1"/>
    <property type="molecule type" value="Genomic_DNA"/>
</dbReference>
<dbReference type="PANTHER" id="PTHR22958:SF1">
    <property type="entry name" value="GLYCEROPHOSPHOCHOLINE PHOSPHODIESTERASE GPCPD1"/>
    <property type="match status" value="1"/>
</dbReference>
<dbReference type="Gene3D" id="3.20.20.190">
    <property type="entry name" value="Phosphatidylinositol (PI) phosphodiesterase"/>
    <property type="match status" value="1"/>
</dbReference>
<dbReference type="PANTHER" id="PTHR22958">
    <property type="entry name" value="GLYCEROPHOSPHORYL DIESTER PHOSPHODIESTERASE"/>
    <property type="match status" value="1"/>
</dbReference>
<protein>
    <submittedName>
        <fullName evidence="3">Glycerophosphocholine phosphodiesterase</fullName>
        <ecNumber evidence="3">3.1.4.46</ecNumber>
    </submittedName>
</protein>
<dbReference type="InterPro" id="IPR017946">
    <property type="entry name" value="PLC-like_Pdiesterase_TIM-brl"/>
</dbReference>
<name>A0A9W8HPZ7_9FUNG</name>
<dbReference type="InterPro" id="IPR030395">
    <property type="entry name" value="GP_PDE_dom"/>
</dbReference>
<feature type="domain" description="GP-PDE" evidence="2">
    <location>
        <begin position="4"/>
        <end position="316"/>
    </location>
</feature>
<evidence type="ECO:0000259" key="2">
    <source>
        <dbReference type="PROSITE" id="PS51704"/>
    </source>
</evidence>
<reference evidence="3" key="1">
    <citation type="submission" date="2022-07" db="EMBL/GenBank/DDBJ databases">
        <title>Phylogenomic reconstructions and comparative analyses of Kickxellomycotina fungi.</title>
        <authorList>
            <person name="Reynolds N.K."/>
            <person name="Stajich J.E."/>
            <person name="Barry K."/>
            <person name="Grigoriev I.V."/>
            <person name="Crous P."/>
            <person name="Smith M.E."/>
        </authorList>
    </citation>
    <scope>NUCLEOTIDE SEQUENCE</scope>
    <source>
        <strain evidence="3">NRRL 1565</strain>
    </source>
</reference>
<dbReference type="GO" id="GO:0008889">
    <property type="term" value="F:glycerophosphodiester phosphodiesterase activity"/>
    <property type="evidence" value="ECO:0007669"/>
    <property type="project" value="UniProtKB-EC"/>
</dbReference>
<accession>A0A9W8HPZ7</accession>
<evidence type="ECO:0000256" key="1">
    <source>
        <dbReference type="ARBA" id="ARBA00022801"/>
    </source>
</evidence>